<dbReference type="InterPro" id="IPR008258">
    <property type="entry name" value="Transglycosylase_SLT_dom_1"/>
</dbReference>
<dbReference type="InterPro" id="IPR023346">
    <property type="entry name" value="Lysozyme-like_dom_sf"/>
</dbReference>
<dbReference type="EMBL" id="CP002056">
    <property type="protein sequence ID" value="ADI28866.1"/>
    <property type="molecule type" value="Genomic_DNA"/>
</dbReference>
<feature type="domain" description="Transglycosylase SLT" evidence="2">
    <location>
        <begin position="82"/>
        <end position="177"/>
    </location>
</feature>
<gene>
    <name evidence="3" type="ordered locus">M301_0482</name>
</gene>
<dbReference type="SUPFAM" id="SSF53955">
    <property type="entry name" value="Lysozyme-like"/>
    <property type="match status" value="1"/>
</dbReference>
<dbReference type="HOGENOM" id="CLU_065765_1_0_4"/>
<dbReference type="RefSeq" id="WP_013147182.1">
    <property type="nucleotide sequence ID" value="NC_014207.1"/>
</dbReference>
<dbReference type="OrthoDB" id="9815002at2"/>
<dbReference type="Gene3D" id="1.10.530.10">
    <property type="match status" value="1"/>
</dbReference>
<dbReference type="Proteomes" id="UP000000383">
    <property type="component" value="Chromosome"/>
</dbReference>
<dbReference type="KEGG" id="meh:M301_0482"/>
<dbReference type="eggNOG" id="COG0741">
    <property type="taxonomic scope" value="Bacteria"/>
</dbReference>
<dbReference type="Pfam" id="PF01464">
    <property type="entry name" value="SLT"/>
    <property type="match status" value="1"/>
</dbReference>
<reference evidence="4" key="1">
    <citation type="submission" date="2010-05" db="EMBL/GenBank/DDBJ databases">
        <title>Complete sequence of Methylotenera sp. 301.</title>
        <authorList>
            <person name="Lucas S."/>
            <person name="Copeland A."/>
            <person name="Lapidus A."/>
            <person name="Cheng J.-F."/>
            <person name="Bruce D."/>
            <person name="Goodwin L."/>
            <person name="Pitluck S."/>
            <person name="Clum A."/>
            <person name="Land M."/>
            <person name="Hauser L."/>
            <person name="Kyrpides N."/>
            <person name="Ivanova N."/>
            <person name="Chistoservova L."/>
            <person name="Kalyuzhnaya M."/>
            <person name="Woyke T."/>
        </authorList>
    </citation>
    <scope>NUCLEOTIDE SEQUENCE [LARGE SCALE GENOMIC DNA]</scope>
    <source>
        <strain evidence="4">301</strain>
    </source>
</reference>
<protein>
    <submittedName>
        <fullName evidence="3">Lytic transglycosylase catalytic</fullName>
    </submittedName>
</protein>
<proteinExistence type="inferred from homology"/>
<dbReference type="PANTHER" id="PTHR37423">
    <property type="entry name" value="SOLUBLE LYTIC MUREIN TRANSGLYCOSYLASE-RELATED"/>
    <property type="match status" value="1"/>
</dbReference>
<evidence type="ECO:0000259" key="2">
    <source>
        <dbReference type="Pfam" id="PF01464"/>
    </source>
</evidence>
<evidence type="ECO:0000256" key="1">
    <source>
        <dbReference type="ARBA" id="ARBA00007734"/>
    </source>
</evidence>
<dbReference type="AlphaFoldDB" id="D7DMF5"/>
<accession>D7DMF5</accession>
<evidence type="ECO:0000313" key="4">
    <source>
        <dbReference type="Proteomes" id="UP000000383"/>
    </source>
</evidence>
<dbReference type="PANTHER" id="PTHR37423:SF2">
    <property type="entry name" value="MEMBRANE-BOUND LYTIC MUREIN TRANSGLYCOSYLASE C"/>
    <property type="match status" value="1"/>
</dbReference>
<reference evidence="3 4" key="2">
    <citation type="journal article" date="2011" name="J. Bacteriol.">
        <title>Genomes of three methylotrophs from a single niche uncover genetic and metabolic divergence of Methylophilaceae.</title>
        <authorList>
            <person name="Lapidus A."/>
            <person name="Clum A."/>
            <person name="Labutti K."/>
            <person name="Kaluzhnaya M.G."/>
            <person name="Lim S."/>
            <person name="Beck D.A."/>
            <person name="Glavina Del Rio T."/>
            <person name="Nolan M."/>
            <person name="Mavromatis K."/>
            <person name="Huntemann M."/>
            <person name="Lucas S."/>
            <person name="Lidstrom M.E."/>
            <person name="Ivanova N."/>
            <person name="Chistoserdova L."/>
        </authorList>
    </citation>
    <scope>NUCLEOTIDE SEQUENCE [LARGE SCALE GENOMIC DNA]</scope>
    <source>
        <strain evidence="3 4">301</strain>
    </source>
</reference>
<organism evidence="3 4">
    <name type="scientific">Methylotenera versatilis (strain 301)</name>
    <dbReference type="NCBI Taxonomy" id="666681"/>
    <lineage>
        <taxon>Bacteria</taxon>
        <taxon>Pseudomonadati</taxon>
        <taxon>Pseudomonadota</taxon>
        <taxon>Betaproteobacteria</taxon>
        <taxon>Nitrosomonadales</taxon>
        <taxon>Methylophilaceae</taxon>
        <taxon>Methylotenera</taxon>
    </lineage>
</organism>
<dbReference type="CAZy" id="GH23">
    <property type="family name" value="Glycoside Hydrolase Family 23"/>
</dbReference>
<sequence length="209" mass="22940" precursor="true">MNRHLIVKIVLFVLGIGATHHVLADVFAFEDESGTVTLTNQPNDSRYTLILESPKVSAPALAVITNSLPPSVSSIPFRALVDEVAHTNNVEAALLHAVIATESNYITRAVSRKGAVGLMQLMPATAKRYGVKDVYDPVQNVQGGTRYLKDLLKLFDNNVRLTLAAYNAGETAVARFGNKVPPYPETREYVNKVMGLYNQYRVNSIQLTL</sequence>
<keyword evidence="4" id="KW-1185">Reference proteome</keyword>
<comment type="similarity">
    <text evidence="1">Belongs to the transglycosylase Slt family.</text>
</comment>
<evidence type="ECO:0000313" key="3">
    <source>
        <dbReference type="EMBL" id="ADI28866.1"/>
    </source>
</evidence>
<dbReference type="STRING" id="666681.M301_0482"/>
<dbReference type="CDD" id="cd00254">
    <property type="entry name" value="LT-like"/>
    <property type="match status" value="1"/>
</dbReference>
<name>D7DMF5_METV0</name>